<reference evidence="7 8" key="1">
    <citation type="submission" date="2022-01" db="EMBL/GenBank/DDBJ databases">
        <title>Draft genome sequence of Sabulilitoribacter multivorans KCTC 32326.</title>
        <authorList>
            <person name="Oh J.-S."/>
        </authorList>
    </citation>
    <scope>NUCLEOTIDE SEQUENCE [LARGE SCALE GENOMIC DNA]</scope>
    <source>
        <strain evidence="7 8">M-M16</strain>
    </source>
</reference>
<evidence type="ECO:0000259" key="6">
    <source>
        <dbReference type="Pfam" id="PF05175"/>
    </source>
</evidence>
<dbReference type="PANTHER" id="PTHR18895">
    <property type="entry name" value="HEMK METHYLTRANSFERASE"/>
    <property type="match status" value="1"/>
</dbReference>
<feature type="binding site" evidence="5">
    <location>
        <begin position="119"/>
        <end position="123"/>
    </location>
    <ligand>
        <name>S-adenosyl-L-methionine</name>
        <dbReference type="ChEBI" id="CHEBI:59789"/>
    </ligand>
</feature>
<keyword evidence="3 5" id="KW-0949">S-adenosyl-L-methionine</keyword>
<dbReference type="NCBIfam" id="TIGR00536">
    <property type="entry name" value="hemK_fam"/>
    <property type="match status" value="1"/>
</dbReference>
<dbReference type="InterPro" id="IPR004556">
    <property type="entry name" value="HemK-like"/>
</dbReference>
<accession>A0ABS9IM77</accession>
<dbReference type="InterPro" id="IPR050320">
    <property type="entry name" value="N5-glutamine_MTase"/>
</dbReference>
<dbReference type="InterPro" id="IPR002052">
    <property type="entry name" value="DNA_methylase_N6_adenine_CS"/>
</dbReference>
<sequence length="285" mass="32899">MKLKAIQYKFHQELDTIYLTEEVDNFFYMLADSFYKVKRIELALNSTLEVENADGILNALELLKQQKPIQYILGETEFYGLPFKVSKNVLIPRPETEELVEWILKHVDKNSSNNILDMGTGSGCIAITLAKHLPNAKVYALDVSKEALEVAKENARLNTVNVEFIEADILNSEAINLEFQDLKFDIIVSNPPYVREKEKNLMKPNVLDNEPHLALFVKDDNPLRFYEAISEFAVINLSNKGLLFFEINEYLGNDMITVLRNHNFFNIELKQDIYKKDRMIKGNKS</sequence>
<dbReference type="GO" id="GO:0032259">
    <property type="term" value="P:methylation"/>
    <property type="evidence" value="ECO:0007669"/>
    <property type="project" value="UniProtKB-KW"/>
</dbReference>
<evidence type="ECO:0000256" key="2">
    <source>
        <dbReference type="ARBA" id="ARBA00022679"/>
    </source>
</evidence>
<keyword evidence="8" id="KW-1185">Reference proteome</keyword>
<feature type="binding site" evidence="5">
    <location>
        <position position="142"/>
    </location>
    <ligand>
        <name>S-adenosyl-L-methionine</name>
        <dbReference type="ChEBI" id="CHEBI:59789"/>
    </ligand>
</feature>
<protein>
    <recommendedName>
        <fullName evidence="5">Release factor glutamine methyltransferase</fullName>
        <shortName evidence="5">RF MTase</shortName>
        <ecNumber evidence="5">2.1.1.297</ecNumber>
    </recommendedName>
    <alternativeName>
        <fullName evidence="5">N5-glutamine methyltransferase PrmC</fullName>
    </alternativeName>
    <alternativeName>
        <fullName evidence="5">Protein-(glutamine-N5) MTase PrmC</fullName>
    </alternativeName>
    <alternativeName>
        <fullName evidence="5">Protein-glutamine N-methyltransferase PrmC</fullName>
    </alternativeName>
</protein>
<feature type="domain" description="Methyltransferase small" evidence="6">
    <location>
        <begin position="103"/>
        <end position="200"/>
    </location>
</feature>
<comment type="catalytic activity">
    <reaction evidence="4 5">
        <text>L-glutaminyl-[peptide chain release factor] + S-adenosyl-L-methionine = N(5)-methyl-L-glutaminyl-[peptide chain release factor] + S-adenosyl-L-homocysteine + H(+)</text>
        <dbReference type="Rhea" id="RHEA:42896"/>
        <dbReference type="Rhea" id="RHEA-COMP:10271"/>
        <dbReference type="Rhea" id="RHEA-COMP:10272"/>
        <dbReference type="ChEBI" id="CHEBI:15378"/>
        <dbReference type="ChEBI" id="CHEBI:30011"/>
        <dbReference type="ChEBI" id="CHEBI:57856"/>
        <dbReference type="ChEBI" id="CHEBI:59789"/>
        <dbReference type="ChEBI" id="CHEBI:61891"/>
        <dbReference type="EC" id="2.1.1.297"/>
    </reaction>
</comment>
<evidence type="ECO:0000256" key="5">
    <source>
        <dbReference type="HAMAP-Rule" id="MF_02126"/>
    </source>
</evidence>
<dbReference type="EMBL" id="JAKKDV010000007">
    <property type="protein sequence ID" value="MCF7561697.1"/>
    <property type="molecule type" value="Genomic_DNA"/>
</dbReference>
<dbReference type="InterPro" id="IPR007848">
    <property type="entry name" value="Small_mtfrase_dom"/>
</dbReference>
<evidence type="ECO:0000256" key="4">
    <source>
        <dbReference type="ARBA" id="ARBA00048391"/>
    </source>
</evidence>
<feature type="binding site" evidence="5">
    <location>
        <begin position="190"/>
        <end position="193"/>
    </location>
    <ligand>
        <name>substrate</name>
    </ligand>
</feature>
<evidence type="ECO:0000313" key="8">
    <source>
        <dbReference type="Proteomes" id="UP001200022"/>
    </source>
</evidence>
<evidence type="ECO:0000256" key="3">
    <source>
        <dbReference type="ARBA" id="ARBA00022691"/>
    </source>
</evidence>
<dbReference type="RefSeq" id="WP_237232430.1">
    <property type="nucleotide sequence ID" value="NZ_JAKKDV010000007.1"/>
</dbReference>
<dbReference type="EC" id="2.1.1.297" evidence="5"/>
<name>A0ABS9IM77_9FLAO</name>
<keyword evidence="1 5" id="KW-0489">Methyltransferase</keyword>
<comment type="caution">
    <text evidence="7">The sequence shown here is derived from an EMBL/GenBank/DDBJ whole genome shotgun (WGS) entry which is preliminary data.</text>
</comment>
<gene>
    <name evidence="5 7" type="primary">prmC</name>
    <name evidence="7" type="ORF">L3X39_13700</name>
</gene>
<dbReference type="InterPro" id="IPR019874">
    <property type="entry name" value="RF_methyltr_PrmC"/>
</dbReference>
<dbReference type="Gene3D" id="1.10.8.10">
    <property type="entry name" value="DNA helicase RuvA subunit, C-terminal domain"/>
    <property type="match status" value="1"/>
</dbReference>
<dbReference type="Gene3D" id="3.40.50.150">
    <property type="entry name" value="Vaccinia Virus protein VP39"/>
    <property type="match status" value="1"/>
</dbReference>
<keyword evidence="2 5" id="KW-0808">Transferase</keyword>
<comment type="function">
    <text evidence="5">Methylates the class 1 translation termination release factors RF1/PrfA and RF2/PrfB on the glutamine residue of the universally conserved GGQ motif.</text>
</comment>
<comment type="caution">
    <text evidence="5">Lacks conserved residue(s) required for the propagation of feature annotation.</text>
</comment>
<proteinExistence type="inferred from homology"/>
<dbReference type="InterPro" id="IPR029063">
    <property type="entry name" value="SAM-dependent_MTases_sf"/>
</dbReference>
<dbReference type="HAMAP" id="MF_02126">
    <property type="entry name" value="RF_methyltr_PrmC"/>
    <property type="match status" value="1"/>
</dbReference>
<organism evidence="7 8">
    <name type="scientific">Flaviramulus multivorans</name>
    <dbReference type="NCBI Taxonomy" id="1304750"/>
    <lineage>
        <taxon>Bacteria</taxon>
        <taxon>Pseudomonadati</taxon>
        <taxon>Bacteroidota</taxon>
        <taxon>Flavobacteriia</taxon>
        <taxon>Flavobacteriales</taxon>
        <taxon>Flavobacteriaceae</taxon>
        <taxon>Flaviramulus</taxon>
    </lineage>
</organism>
<dbReference type="PROSITE" id="PS00092">
    <property type="entry name" value="N6_MTASE"/>
    <property type="match status" value="1"/>
</dbReference>
<dbReference type="CDD" id="cd02440">
    <property type="entry name" value="AdoMet_MTases"/>
    <property type="match status" value="1"/>
</dbReference>
<comment type="similarity">
    <text evidence="5">Belongs to the protein N5-glutamine methyltransferase family. PrmC subfamily.</text>
</comment>
<evidence type="ECO:0000313" key="7">
    <source>
        <dbReference type="EMBL" id="MCF7561697.1"/>
    </source>
</evidence>
<dbReference type="Pfam" id="PF05175">
    <property type="entry name" value="MTS"/>
    <property type="match status" value="1"/>
</dbReference>
<dbReference type="NCBIfam" id="TIGR03534">
    <property type="entry name" value="RF_mod_PrmC"/>
    <property type="match status" value="1"/>
</dbReference>
<dbReference type="GO" id="GO:0102559">
    <property type="term" value="F:peptide chain release factor N(5)-glutamine methyltransferase activity"/>
    <property type="evidence" value="ECO:0007669"/>
    <property type="project" value="UniProtKB-EC"/>
</dbReference>
<dbReference type="PANTHER" id="PTHR18895:SF74">
    <property type="entry name" value="MTRF1L RELEASE FACTOR GLUTAMINE METHYLTRANSFERASE"/>
    <property type="match status" value="1"/>
</dbReference>
<dbReference type="SUPFAM" id="SSF53335">
    <property type="entry name" value="S-adenosyl-L-methionine-dependent methyltransferases"/>
    <property type="match status" value="1"/>
</dbReference>
<evidence type="ECO:0000256" key="1">
    <source>
        <dbReference type="ARBA" id="ARBA00022603"/>
    </source>
</evidence>
<dbReference type="Proteomes" id="UP001200022">
    <property type="component" value="Unassembled WGS sequence"/>
</dbReference>
<feature type="binding site" evidence="5">
    <location>
        <position position="190"/>
    </location>
    <ligand>
        <name>S-adenosyl-L-methionine</name>
        <dbReference type="ChEBI" id="CHEBI:59789"/>
    </ligand>
</feature>